<sequence>MGTLIYTLCALTSLAVAWVLLRSYRQTGYRLLMWSGACFAGLTFNNLLLVLDKVIFPVEYDFSLARALSALVAVLLLLYGLIYEKE</sequence>
<protein>
    <submittedName>
        <fullName evidence="2">Uncharacterized protein</fullName>
    </submittedName>
</protein>
<dbReference type="AlphaFoldDB" id="A0A4Y9SV45"/>
<name>A0A4Y9SV45_9BURK</name>
<feature type="transmembrane region" description="Helical" evidence="1">
    <location>
        <begin position="63"/>
        <end position="82"/>
    </location>
</feature>
<keyword evidence="1" id="KW-0472">Membrane</keyword>
<accession>A0A4Y9SV45</accession>
<dbReference type="Pfam" id="PF19447">
    <property type="entry name" value="DUF5985"/>
    <property type="match status" value="1"/>
</dbReference>
<evidence type="ECO:0000313" key="3">
    <source>
        <dbReference type="Proteomes" id="UP000298438"/>
    </source>
</evidence>
<keyword evidence="1" id="KW-0812">Transmembrane</keyword>
<dbReference type="OrthoDB" id="5295794at2"/>
<reference evidence="2 3" key="1">
    <citation type="submission" date="2019-03" db="EMBL/GenBank/DDBJ databases">
        <title>Draft Genome Sequence of Massilia arenosa sp. nov., a Novel Massilia Species Isolated from a Sandy-loam Maize Soil.</title>
        <authorList>
            <person name="Raths R."/>
            <person name="Peta V."/>
            <person name="Bucking H."/>
        </authorList>
    </citation>
    <scope>NUCLEOTIDE SEQUENCE [LARGE SCALE GENOMIC DNA]</scope>
    <source>
        <strain evidence="2 3">MC02</strain>
    </source>
</reference>
<organism evidence="2 3">
    <name type="scientific">Zemynaea arenosa</name>
    <dbReference type="NCBI Taxonomy" id="2561931"/>
    <lineage>
        <taxon>Bacteria</taxon>
        <taxon>Pseudomonadati</taxon>
        <taxon>Pseudomonadota</taxon>
        <taxon>Betaproteobacteria</taxon>
        <taxon>Burkholderiales</taxon>
        <taxon>Oxalobacteraceae</taxon>
        <taxon>Telluria group</taxon>
        <taxon>Zemynaea</taxon>
    </lineage>
</organism>
<evidence type="ECO:0000256" key="1">
    <source>
        <dbReference type="SAM" id="Phobius"/>
    </source>
</evidence>
<comment type="caution">
    <text evidence="2">The sequence shown here is derived from an EMBL/GenBank/DDBJ whole genome shotgun (WGS) entry which is preliminary data.</text>
</comment>
<proteinExistence type="predicted"/>
<keyword evidence="3" id="KW-1185">Reference proteome</keyword>
<feature type="transmembrane region" description="Helical" evidence="1">
    <location>
        <begin position="31"/>
        <end position="51"/>
    </location>
</feature>
<dbReference type="InterPro" id="IPR046027">
    <property type="entry name" value="DUF5985"/>
</dbReference>
<evidence type="ECO:0000313" key="2">
    <source>
        <dbReference type="EMBL" id="TFW29084.1"/>
    </source>
</evidence>
<dbReference type="EMBL" id="SPVF01000026">
    <property type="protein sequence ID" value="TFW29084.1"/>
    <property type="molecule type" value="Genomic_DNA"/>
</dbReference>
<dbReference type="RefSeq" id="WP_135205532.1">
    <property type="nucleotide sequence ID" value="NZ_SPVF01000026.1"/>
</dbReference>
<gene>
    <name evidence="2" type="ORF">E4L96_01795</name>
</gene>
<keyword evidence="1" id="KW-1133">Transmembrane helix</keyword>
<dbReference type="Proteomes" id="UP000298438">
    <property type="component" value="Unassembled WGS sequence"/>
</dbReference>